<name>A0A0L0QTE2_VIRPA</name>
<gene>
    <name evidence="2" type="ORF">AFK71_03275</name>
</gene>
<dbReference type="GeneID" id="66869566"/>
<keyword evidence="1" id="KW-0175">Coiled coil</keyword>
<evidence type="ECO:0000256" key="1">
    <source>
        <dbReference type="SAM" id="Coils"/>
    </source>
</evidence>
<organism evidence="2 3">
    <name type="scientific">Virgibacillus pantothenticus</name>
    <dbReference type="NCBI Taxonomy" id="1473"/>
    <lineage>
        <taxon>Bacteria</taxon>
        <taxon>Bacillati</taxon>
        <taxon>Bacillota</taxon>
        <taxon>Bacilli</taxon>
        <taxon>Bacillales</taxon>
        <taxon>Bacillaceae</taxon>
        <taxon>Virgibacillus</taxon>
    </lineage>
</organism>
<comment type="caution">
    <text evidence="2">The sequence shown here is derived from an EMBL/GenBank/DDBJ whole genome shotgun (WGS) entry which is preliminary data.</text>
</comment>
<dbReference type="AlphaFoldDB" id="A0A0L0QTE2"/>
<feature type="coiled-coil region" evidence="1">
    <location>
        <begin position="36"/>
        <end position="87"/>
    </location>
</feature>
<sequence length="89" mass="10398">MEKQALHQQLELAAQQFTNAYQLIQQAKTNGDEQELLQAQDQLLQLDHLLKSAQIQAGEEALENAQFQQTFEKLHNARQEIEEFRQNQH</sequence>
<proteinExistence type="predicted"/>
<accession>A0A0L0QTE2</accession>
<dbReference type="PATRIC" id="fig|1473.5.peg.3591"/>
<dbReference type="Proteomes" id="UP000036780">
    <property type="component" value="Unassembled WGS sequence"/>
</dbReference>
<keyword evidence="3" id="KW-1185">Reference proteome</keyword>
<reference evidence="3" key="1">
    <citation type="submission" date="2015-07" db="EMBL/GenBank/DDBJ databases">
        <title>Fjat-10053 dsm26.</title>
        <authorList>
            <person name="Liu B."/>
            <person name="Wang J."/>
            <person name="Zhu Y."/>
            <person name="Liu G."/>
            <person name="Chen Q."/>
            <person name="Chen Z."/>
            <person name="Lan J."/>
            <person name="Che J."/>
            <person name="Ge C."/>
            <person name="Shi H."/>
            <person name="Pan Z."/>
            <person name="Liu X."/>
        </authorList>
    </citation>
    <scope>NUCLEOTIDE SEQUENCE [LARGE SCALE GENOMIC DNA]</scope>
    <source>
        <strain evidence="3">DSM 26</strain>
    </source>
</reference>
<evidence type="ECO:0000313" key="2">
    <source>
        <dbReference type="EMBL" id="KNE21844.1"/>
    </source>
</evidence>
<protein>
    <submittedName>
        <fullName evidence="2">Uncharacterized protein</fullName>
    </submittedName>
</protein>
<dbReference type="RefSeq" id="WP_050350123.1">
    <property type="nucleotide sequence ID" value="NZ_BOSN01000005.1"/>
</dbReference>
<dbReference type="OrthoDB" id="2706986at2"/>
<evidence type="ECO:0000313" key="3">
    <source>
        <dbReference type="Proteomes" id="UP000036780"/>
    </source>
</evidence>
<dbReference type="EMBL" id="LGTO01000004">
    <property type="protein sequence ID" value="KNE21844.1"/>
    <property type="molecule type" value="Genomic_DNA"/>
</dbReference>